<evidence type="ECO:0000313" key="4">
    <source>
        <dbReference type="Proteomes" id="UP000798808"/>
    </source>
</evidence>
<sequence length="106" mass="11851">MIDSIQPVTLTDKAIEEVRNIMANKNIPEGYSLRIGIKGSGGCSGFNYLLGFDKKKETDLEYEVNGIPVIVEKKHTMYLLGLEVDFYEGSDARGFTFVKPEENQEG</sequence>
<dbReference type="NCBIfam" id="TIGR00049">
    <property type="entry name" value="iron-sulfur cluster assembly accessory protein"/>
    <property type="match status" value="1"/>
</dbReference>
<evidence type="ECO:0000256" key="1">
    <source>
        <dbReference type="ARBA" id="ARBA00006718"/>
    </source>
</evidence>
<dbReference type="InterPro" id="IPR000361">
    <property type="entry name" value="ATAP_core_dom"/>
</dbReference>
<evidence type="ECO:0000313" key="3">
    <source>
        <dbReference type="EMBL" id="MTI28629.1"/>
    </source>
</evidence>
<dbReference type="Pfam" id="PF01521">
    <property type="entry name" value="Fe-S_biosyn"/>
    <property type="match status" value="1"/>
</dbReference>
<comment type="similarity">
    <text evidence="1">Belongs to the HesB/IscA family.</text>
</comment>
<dbReference type="InterPro" id="IPR050322">
    <property type="entry name" value="Fe-S_cluster_asmbl/transfer"/>
</dbReference>
<reference evidence="3 4" key="1">
    <citation type="submission" date="2019-02" db="EMBL/GenBank/DDBJ databases">
        <authorList>
            <person name="Goldberg S.R."/>
            <person name="Haltli B.A."/>
            <person name="Correa H."/>
            <person name="Russell K.G."/>
        </authorList>
    </citation>
    <scope>NUCLEOTIDE SEQUENCE [LARGE SCALE GENOMIC DNA]</scope>
    <source>
        <strain evidence="3 4">JCM 16186</strain>
    </source>
</reference>
<dbReference type="RefSeq" id="WP_155176336.1">
    <property type="nucleotide sequence ID" value="NZ_BAAAFL010000043.1"/>
</dbReference>
<dbReference type="Gene3D" id="2.60.300.12">
    <property type="entry name" value="HesB-like domain"/>
    <property type="match status" value="1"/>
</dbReference>
<evidence type="ECO:0000259" key="2">
    <source>
        <dbReference type="Pfam" id="PF01521"/>
    </source>
</evidence>
<feature type="domain" description="Core" evidence="2">
    <location>
        <begin position="8"/>
        <end position="99"/>
    </location>
</feature>
<protein>
    <submittedName>
        <fullName evidence="3">Iron-sulfur cluster assembly accessory protein</fullName>
    </submittedName>
</protein>
<dbReference type="PANTHER" id="PTHR10072">
    <property type="entry name" value="IRON-SULFUR CLUSTER ASSEMBLY PROTEIN"/>
    <property type="match status" value="1"/>
</dbReference>
<dbReference type="EMBL" id="SMLW01000669">
    <property type="protein sequence ID" value="MTI28629.1"/>
    <property type="molecule type" value="Genomic_DNA"/>
</dbReference>
<organism evidence="3 4">
    <name type="scientific">Fulvivirga kasyanovii</name>
    <dbReference type="NCBI Taxonomy" id="396812"/>
    <lineage>
        <taxon>Bacteria</taxon>
        <taxon>Pseudomonadati</taxon>
        <taxon>Bacteroidota</taxon>
        <taxon>Cytophagia</taxon>
        <taxon>Cytophagales</taxon>
        <taxon>Fulvivirgaceae</taxon>
        <taxon>Fulvivirga</taxon>
    </lineage>
</organism>
<keyword evidence="4" id="KW-1185">Reference proteome</keyword>
<accession>A0ABW9RWK6</accession>
<gene>
    <name evidence="3" type="ORF">E1163_26965</name>
</gene>
<dbReference type="Proteomes" id="UP000798808">
    <property type="component" value="Unassembled WGS sequence"/>
</dbReference>
<dbReference type="InterPro" id="IPR035903">
    <property type="entry name" value="HesB-like_dom_sf"/>
</dbReference>
<dbReference type="PANTHER" id="PTHR10072:SF41">
    <property type="entry name" value="IRON-SULFUR CLUSTER ASSEMBLY 1 HOMOLOG, MITOCHONDRIAL"/>
    <property type="match status" value="1"/>
</dbReference>
<comment type="caution">
    <text evidence="3">The sequence shown here is derived from an EMBL/GenBank/DDBJ whole genome shotgun (WGS) entry which is preliminary data.</text>
</comment>
<dbReference type="SUPFAM" id="SSF89360">
    <property type="entry name" value="HesB-like domain"/>
    <property type="match status" value="1"/>
</dbReference>
<proteinExistence type="inferred from homology"/>
<dbReference type="InterPro" id="IPR016092">
    <property type="entry name" value="ATAP"/>
</dbReference>
<name>A0ABW9RWK6_9BACT</name>